<evidence type="ECO:0000256" key="2">
    <source>
        <dbReference type="ARBA" id="ARBA00023002"/>
    </source>
</evidence>
<dbReference type="InterPro" id="IPR036291">
    <property type="entry name" value="NAD(P)-bd_dom_sf"/>
</dbReference>
<dbReference type="PANTHER" id="PTHR43477">
    <property type="entry name" value="DIHYDROANTICAPSIN 7-DEHYDROGENASE"/>
    <property type="match status" value="1"/>
</dbReference>
<sequence length="249" mass="25961">MSARLDGMNIILTGGGAGIGRGILRQCVAVGAQVSVLEIDPAARARVEAEGGAFHICDVGDPAALQEAIQAIARETGPIDGLVNNAGITIQVPFEEMTIADMDLLWRVNQRAVLVASQAVAPLMRDTGGAIVNIASNHARASDSGYEAYAGTKGAIVAMTRAMTWSFGRRNVRVNALAPGLTLTEAVQAVAEESTARMDQFRAWHATNTVNSVDDIGRIAAWLLSPDSAALNGAEIIADQGMTARLGAI</sequence>
<protein>
    <submittedName>
        <fullName evidence="3">SDR family oxidoreductase</fullName>
        <ecNumber evidence="3">1.1.-.-</ecNumber>
    </submittedName>
</protein>
<dbReference type="Pfam" id="PF13561">
    <property type="entry name" value="adh_short_C2"/>
    <property type="match status" value="1"/>
</dbReference>
<dbReference type="InterPro" id="IPR002347">
    <property type="entry name" value="SDR_fam"/>
</dbReference>
<dbReference type="PRINTS" id="PR00080">
    <property type="entry name" value="SDRFAMILY"/>
</dbReference>
<dbReference type="GO" id="GO:0016491">
    <property type="term" value="F:oxidoreductase activity"/>
    <property type="evidence" value="ECO:0007669"/>
    <property type="project" value="UniProtKB-KW"/>
</dbReference>
<dbReference type="PRINTS" id="PR00081">
    <property type="entry name" value="GDHRDH"/>
</dbReference>
<accession>A0ABV3L5L4</accession>
<organism evidence="3 4">
    <name type="scientific">Meridianimarinicoccus marinus</name>
    <dbReference type="NCBI Taxonomy" id="3231483"/>
    <lineage>
        <taxon>Bacteria</taxon>
        <taxon>Pseudomonadati</taxon>
        <taxon>Pseudomonadota</taxon>
        <taxon>Alphaproteobacteria</taxon>
        <taxon>Rhodobacterales</taxon>
        <taxon>Paracoccaceae</taxon>
        <taxon>Meridianimarinicoccus</taxon>
    </lineage>
</organism>
<dbReference type="InterPro" id="IPR051122">
    <property type="entry name" value="SDR_DHRS6-like"/>
</dbReference>
<dbReference type="EMBL" id="JBFBVU010000009">
    <property type="protein sequence ID" value="MEV8466879.1"/>
    <property type="molecule type" value="Genomic_DNA"/>
</dbReference>
<dbReference type="CDD" id="cd05233">
    <property type="entry name" value="SDR_c"/>
    <property type="match status" value="1"/>
</dbReference>
<dbReference type="RefSeq" id="WP_366192670.1">
    <property type="nucleotide sequence ID" value="NZ_JBFBVU010000009.1"/>
</dbReference>
<comment type="caution">
    <text evidence="3">The sequence shown here is derived from an EMBL/GenBank/DDBJ whole genome shotgun (WGS) entry which is preliminary data.</text>
</comment>
<dbReference type="EC" id="1.1.-.-" evidence="3"/>
<evidence type="ECO:0000313" key="4">
    <source>
        <dbReference type="Proteomes" id="UP001553161"/>
    </source>
</evidence>
<reference evidence="3 4" key="1">
    <citation type="submission" date="2024-07" db="EMBL/GenBank/DDBJ databases">
        <authorList>
            <person name="Kang M."/>
        </authorList>
    </citation>
    <scope>NUCLEOTIDE SEQUENCE [LARGE SCALE GENOMIC DNA]</scope>
    <source>
        <strain evidence="3 4">DFM31</strain>
    </source>
</reference>
<evidence type="ECO:0000313" key="3">
    <source>
        <dbReference type="EMBL" id="MEV8466879.1"/>
    </source>
</evidence>
<dbReference type="SUPFAM" id="SSF51735">
    <property type="entry name" value="NAD(P)-binding Rossmann-fold domains"/>
    <property type="match status" value="1"/>
</dbReference>
<keyword evidence="4" id="KW-1185">Reference proteome</keyword>
<evidence type="ECO:0000256" key="1">
    <source>
        <dbReference type="ARBA" id="ARBA00006484"/>
    </source>
</evidence>
<name>A0ABV3L5L4_9RHOB</name>
<proteinExistence type="inferred from homology"/>
<comment type="similarity">
    <text evidence="1">Belongs to the short-chain dehydrogenases/reductases (SDR) family.</text>
</comment>
<gene>
    <name evidence="3" type="ORF">AB0T83_08825</name>
</gene>
<dbReference type="PANTHER" id="PTHR43477:SF1">
    <property type="entry name" value="DIHYDROANTICAPSIN 7-DEHYDROGENASE"/>
    <property type="match status" value="1"/>
</dbReference>
<dbReference type="Gene3D" id="3.40.50.720">
    <property type="entry name" value="NAD(P)-binding Rossmann-like Domain"/>
    <property type="match status" value="1"/>
</dbReference>
<dbReference type="Proteomes" id="UP001553161">
    <property type="component" value="Unassembled WGS sequence"/>
</dbReference>
<keyword evidence="2 3" id="KW-0560">Oxidoreductase</keyword>